<dbReference type="Proteomes" id="UP001168821">
    <property type="component" value="Unassembled WGS sequence"/>
</dbReference>
<keyword evidence="2" id="KW-1185">Reference proteome</keyword>
<sequence length="101" mass="11489">MAFMLFIQQNHIYCGTPPSILPVELIIHRRKHANICDDSRQHAETCIFVLSLPDSLCDRRIEPFDVLMVSDGFNGFGHNLSVLEAVDACKIEINARCYKLL</sequence>
<organism evidence="1 2">
    <name type="scientific">Zophobas morio</name>
    <dbReference type="NCBI Taxonomy" id="2755281"/>
    <lineage>
        <taxon>Eukaryota</taxon>
        <taxon>Metazoa</taxon>
        <taxon>Ecdysozoa</taxon>
        <taxon>Arthropoda</taxon>
        <taxon>Hexapoda</taxon>
        <taxon>Insecta</taxon>
        <taxon>Pterygota</taxon>
        <taxon>Neoptera</taxon>
        <taxon>Endopterygota</taxon>
        <taxon>Coleoptera</taxon>
        <taxon>Polyphaga</taxon>
        <taxon>Cucujiformia</taxon>
        <taxon>Tenebrionidae</taxon>
        <taxon>Zophobas</taxon>
    </lineage>
</organism>
<comment type="caution">
    <text evidence="1">The sequence shown here is derived from an EMBL/GenBank/DDBJ whole genome shotgun (WGS) entry which is preliminary data.</text>
</comment>
<accession>A0AA38ILP7</accession>
<dbReference type="EMBL" id="JALNTZ010000003">
    <property type="protein sequence ID" value="KAJ3657865.1"/>
    <property type="molecule type" value="Genomic_DNA"/>
</dbReference>
<evidence type="ECO:0000313" key="1">
    <source>
        <dbReference type="EMBL" id="KAJ3657865.1"/>
    </source>
</evidence>
<gene>
    <name evidence="1" type="ORF">Zmor_009641</name>
</gene>
<reference evidence="1" key="1">
    <citation type="journal article" date="2023" name="G3 (Bethesda)">
        <title>Whole genome assemblies of Zophobas morio and Tenebrio molitor.</title>
        <authorList>
            <person name="Kaur S."/>
            <person name="Stinson S.A."/>
            <person name="diCenzo G.C."/>
        </authorList>
    </citation>
    <scope>NUCLEOTIDE SEQUENCE</scope>
    <source>
        <strain evidence="1">QUZm001</strain>
    </source>
</reference>
<evidence type="ECO:0000313" key="2">
    <source>
        <dbReference type="Proteomes" id="UP001168821"/>
    </source>
</evidence>
<dbReference type="AlphaFoldDB" id="A0AA38ILP7"/>
<name>A0AA38ILP7_9CUCU</name>
<protein>
    <submittedName>
        <fullName evidence="1">Uncharacterized protein</fullName>
    </submittedName>
</protein>
<proteinExistence type="predicted"/>